<dbReference type="AlphaFoldDB" id="A0A835J6D8"/>
<dbReference type="Proteomes" id="UP000657918">
    <property type="component" value="Chromosome 16"/>
</dbReference>
<accession>A0A835J6D8</accession>
<name>A0A835J6D8_9ROSI</name>
<protein>
    <submittedName>
        <fullName evidence="2">Uncharacterized protein</fullName>
    </submittedName>
</protein>
<evidence type="ECO:0000313" key="3">
    <source>
        <dbReference type="Proteomes" id="UP000657918"/>
    </source>
</evidence>
<evidence type="ECO:0000313" key="2">
    <source>
        <dbReference type="EMBL" id="KAF9665432.1"/>
    </source>
</evidence>
<feature type="compositionally biased region" description="Basic and acidic residues" evidence="1">
    <location>
        <begin position="157"/>
        <end position="169"/>
    </location>
</feature>
<evidence type="ECO:0000256" key="1">
    <source>
        <dbReference type="SAM" id="MobiDB-lite"/>
    </source>
</evidence>
<keyword evidence="3" id="KW-1185">Reference proteome</keyword>
<organism evidence="2 3">
    <name type="scientific">Salix dunnii</name>
    <dbReference type="NCBI Taxonomy" id="1413687"/>
    <lineage>
        <taxon>Eukaryota</taxon>
        <taxon>Viridiplantae</taxon>
        <taxon>Streptophyta</taxon>
        <taxon>Embryophyta</taxon>
        <taxon>Tracheophyta</taxon>
        <taxon>Spermatophyta</taxon>
        <taxon>Magnoliopsida</taxon>
        <taxon>eudicotyledons</taxon>
        <taxon>Gunneridae</taxon>
        <taxon>Pentapetalae</taxon>
        <taxon>rosids</taxon>
        <taxon>fabids</taxon>
        <taxon>Malpighiales</taxon>
        <taxon>Salicaceae</taxon>
        <taxon>Saliceae</taxon>
        <taxon>Salix</taxon>
    </lineage>
</organism>
<proteinExistence type="predicted"/>
<reference evidence="2 3" key="1">
    <citation type="submission" date="2020-10" db="EMBL/GenBank/DDBJ databases">
        <title>Plant Genome Project.</title>
        <authorList>
            <person name="Zhang R.-G."/>
        </authorList>
    </citation>
    <scope>NUCLEOTIDE SEQUENCE [LARGE SCALE GENOMIC DNA]</scope>
    <source>
        <strain evidence="2">FAFU-HL-1</strain>
        <tissue evidence="2">Leaf</tissue>
    </source>
</reference>
<feature type="region of interest" description="Disordered" evidence="1">
    <location>
        <begin position="27"/>
        <end position="63"/>
    </location>
</feature>
<feature type="region of interest" description="Disordered" evidence="1">
    <location>
        <begin position="157"/>
        <end position="184"/>
    </location>
</feature>
<comment type="caution">
    <text evidence="2">The sequence shown here is derived from an EMBL/GenBank/DDBJ whole genome shotgun (WGS) entry which is preliminary data.</text>
</comment>
<gene>
    <name evidence="2" type="ORF">SADUNF_Sadunf16G0122000</name>
</gene>
<sequence length="184" mass="21415">MCLIGVELGQLVPSILGSFRGGNKRDNLFKDRGQNSMKDKKKSWKAFADDNKSRQKPVSKGNGPQFVRARNAHQNNRAAELTILIHGVLDRRVLQLYQLGKKPKRVLRKADQIQPWNLKINVEWGKWDAWEARNLKKYEVKSLRDRDYLREQQRWQDHLEPNRGDKDADATDTDDGGTRIIWTP</sequence>
<dbReference type="EMBL" id="JADGMS010000016">
    <property type="protein sequence ID" value="KAF9665432.1"/>
    <property type="molecule type" value="Genomic_DNA"/>
</dbReference>